<dbReference type="Gene3D" id="3.20.20.70">
    <property type="entry name" value="Aldolase class I"/>
    <property type="match status" value="1"/>
</dbReference>
<dbReference type="SFLD" id="SFLDG01384">
    <property type="entry name" value="thioether_bond_formation_requi"/>
    <property type="match status" value="1"/>
</dbReference>
<protein>
    <submittedName>
        <fullName evidence="9">Anaerobic sulfatase maturase</fullName>
    </submittedName>
</protein>
<dbReference type="EMBL" id="JARXNH020000057">
    <property type="protein sequence ID" value="MEK0250211.1"/>
    <property type="molecule type" value="Genomic_DNA"/>
</dbReference>
<sequence length="417" mass="47460">MSHHINQFQLMAKPSGSVCNIDCTYCYYLEKRRLYPQQQARWKMDGATLENYVRKNIASQPAQTVHFHWQGGEPTLLGIDFFREALRLQERYRSGKRIDNIFQTNGIKLDDDWARFLKQHGFLVGLSLDGDCLSNDAYRLTRGGKSTFDAVIRGLEALKRHNVDFNTLTVVNAENVKRPLEIYRFLKHIGSRYMQFIPLVERRAAQPDANGLTLISPDFSAQCRVTEWSVPAKAYGRFLNAIFDSWVQNDMGSAFVMNFEQTLAKIAGRSGSCVMSETCGDNPIVESNGDIYSCDHFVYPEHKLGNINHDSLSALVNSAQNIAFAQRKRTNIGRECLNCSLRPVCNGGCPKHRFMLSDDGRPNKNYFCDGYMLHLRHVLPIMQTLLTLMQRGLAPERIRKILAQHYYRQSGGAKGGD</sequence>
<name>A0ABU8Z9R6_9ENTR</name>
<dbReference type="CDD" id="cd21120">
    <property type="entry name" value="SPASM_anSME"/>
    <property type="match status" value="1"/>
</dbReference>
<dbReference type="SFLD" id="SFLDG01067">
    <property type="entry name" value="SPASM/twitch_domain_containing"/>
    <property type="match status" value="1"/>
</dbReference>
<keyword evidence="2" id="KW-0004">4Fe-4S</keyword>
<organism evidence="9 10">
    <name type="scientific">Raoultella scottii</name>
    <dbReference type="NCBI Taxonomy" id="3040937"/>
    <lineage>
        <taxon>Bacteria</taxon>
        <taxon>Pseudomonadati</taxon>
        <taxon>Pseudomonadota</taxon>
        <taxon>Gammaproteobacteria</taxon>
        <taxon>Enterobacterales</taxon>
        <taxon>Enterobacteriaceae</taxon>
        <taxon>Klebsiella/Raoultella group</taxon>
        <taxon>Raoultella</taxon>
    </lineage>
</organism>
<dbReference type="InterPro" id="IPR007197">
    <property type="entry name" value="rSAM"/>
</dbReference>
<dbReference type="PANTHER" id="PTHR43273">
    <property type="entry name" value="ANAEROBIC SULFATASE-MATURATING ENZYME HOMOLOG ASLB-RELATED"/>
    <property type="match status" value="1"/>
</dbReference>
<dbReference type="InterPro" id="IPR047207">
    <property type="entry name" value="SPASM_anSME"/>
</dbReference>
<evidence type="ECO:0000256" key="7">
    <source>
        <dbReference type="ARBA" id="ARBA00023601"/>
    </source>
</evidence>
<dbReference type="NCBIfam" id="TIGR04085">
    <property type="entry name" value="rSAM_more_4Fe4S"/>
    <property type="match status" value="1"/>
</dbReference>
<dbReference type="InterPro" id="IPR034491">
    <property type="entry name" value="Anaerob_Ser_sulfatase-maturase"/>
</dbReference>
<dbReference type="Pfam" id="PF04055">
    <property type="entry name" value="Radical_SAM"/>
    <property type="match status" value="1"/>
</dbReference>
<dbReference type="Proteomes" id="UP001334005">
    <property type="component" value="Unassembled WGS sequence"/>
</dbReference>
<dbReference type="SUPFAM" id="SSF102114">
    <property type="entry name" value="Radical SAM enzymes"/>
    <property type="match status" value="1"/>
</dbReference>
<dbReference type="PROSITE" id="PS51918">
    <property type="entry name" value="RADICAL_SAM"/>
    <property type="match status" value="1"/>
</dbReference>
<comment type="caution">
    <text evidence="9">The sequence shown here is derived from an EMBL/GenBank/DDBJ whole genome shotgun (WGS) entry which is preliminary data.</text>
</comment>
<evidence type="ECO:0000256" key="5">
    <source>
        <dbReference type="ARBA" id="ARBA00023004"/>
    </source>
</evidence>
<accession>A0ABU8Z9R6</accession>
<comment type="cofactor">
    <cofactor evidence="1">
        <name>[4Fe-4S] cluster</name>
        <dbReference type="ChEBI" id="CHEBI:49883"/>
    </cofactor>
</comment>
<keyword evidence="3" id="KW-0949">S-adenosyl-L-methionine</keyword>
<proteinExistence type="inferred from homology"/>
<dbReference type="CDD" id="cd01335">
    <property type="entry name" value="Radical_SAM"/>
    <property type="match status" value="1"/>
</dbReference>
<dbReference type="Pfam" id="PF13186">
    <property type="entry name" value="SPASM"/>
    <property type="match status" value="1"/>
</dbReference>
<evidence type="ECO:0000256" key="3">
    <source>
        <dbReference type="ARBA" id="ARBA00022691"/>
    </source>
</evidence>
<dbReference type="SFLD" id="SFLDG01072">
    <property type="entry name" value="dehydrogenase_like"/>
    <property type="match status" value="1"/>
</dbReference>
<keyword evidence="5" id="KW-0408">Iron</keyword>
<dbReference type="SFLD" id="SFLDS00029">
    <property type="entry name" value="Radical_SAM"/>
    <property type="match status" value="1"/>
</dbReference>
<evidence type="ECO:0000256" key="1">
    <source>
        <dbReference type="ARBA" id="ARBA00001966"/>
    </source>
</evidence>
<evidence type="ECO:0000256" key="6">
    <source>
        <dbReference type="ARBA" id="ARBA00023014"/>
    </source>
</evidence>
<dbReference type="InterPro" id="IPR023867">
    <property type="entry name" value="Sulphatase_maturase_rSAM"/>
</dbReference>
<dbReference type="NCBIfam" id="TIGR03942">
    <property type="entry name" value="sulfatase_rSAM"/>
    <property type="match status" value="1"/>
</dbReference>
<evidence type="ECO:0000256" key="4">
    <source>
        <dbReference type="ARBA" id="ARBA00022723"/>
    </source>
</evidence>
<keyword evidence="6" id="KW-0411">Iron-sulfur</keyword>
<dbReference type="InterPro" id="IPR058240">
    <property type="entry name" value="rSAM_sf"/>
</dbReference>
<dbReference type="SFLD" id="SFLDF00285">
    <property type="entry name" value="anaerobic_Ser-type_sulfatase-m"/>
    <property type="match status" value="1"/>
</dbReference>
<keyword evidence="4" id="KW-0479">Metal-binding</keyword>
<reference evidence="9 10" key="1">
    <citation type="submission" date="2024-03" db="EMBL/GenBank/DDBJ databases">
        <title>Two novel Raoultella species associated with bleeding cankers of broadleaf hosts, Raoultella scottia sp. nov. and Raoultella lignicola sp. nov.</title>
        <authorList>
            <person name="Brady C.L."/>
        </authorList>
    </citation>
    <scope>NUCLEOTIDE SEQUENCE [LARGE SCALE GENOMIC DNA]</scope>
    <source>
        <strain evidence="9 10">BAC 10a-01-01</strain>
    </source>
</reference>
<dbReference type="InterPro" id="IPR023885">
    <property type="entry name" value="4Fe4S-binding_SPASM_dom"/>
</dbReference>
<dbReference type="RefSeq" id="WP_331835390.1">
    <property type="nucleotide sequence ID" value="NZ_JARXNH020000057.1"/>
</dbReference>
<feature type="domain" description="Radical SAM core" evidence="8">
    <location>
        <begin position="4"/>
        <end position="239"/>
    </location>
</feature>
<evidence type="ECO:0000313" key="10">
    <source>
        <dbReference type="Proteomes" id="UP001334005"/>
    </source>
</evidence>
<evidence type="ECO:0000313" key="9">
    <source>
        <dbReference type="EMBL" id="MEK0250211.1"/>
    </source>
</evidence>
<dbReference type="SFLD" id="SFLDG01386">
    <property type="entry name" value="main_SPASM_domain-containing"/>
    <property type="match status" value="1"/>
</dbReference>
<gene>
    <name evidence="9" type="ORF">QFI66_019145</name>
</gene>
<evidence type="ECO:0000259" key="8">
    <source>
        <dbReference type="PROSITE" id="PS51918"/>
    </source>
</evidence>
<dbReference type="InterPro" id="IPR013785">
    <property type="entry name" value="Aldolase_TIM"/>
</dbReference>
<comment type="similarity">
    <text evidence="7">Belongs to the radical SAM superfamily. Anaerobic sulfatase-maturating enzyme family.</text>
</comment>
<evidence type="ECO:0000256" key="2">
    <source>
        <dbReference type="ARBA" id="ARBA00022485"/>
    </source>
</evidence>
<keyword evidence="10" id="KW-1185">Reference proteome</keyword>
<dbReference type="PANTHER" id="PTHR43273:SF3">
    <property type="entry name" value="ANAEROBIC SULFATASE-MATURATING ENZYME HOMOLOG ASLB-RELATED"/>
    <property type="match status" value="1"/>
</dbReference>